<keyword evidence="14" id="KW-0175">Coiled coil</keyword>
<keyword evidence="7" id="KW-0460">Magnesium</keyword>
<dbReference type="InterPro" id="IPR040656">
    <property type="entry name" value="Cas9_WED_dom"/>
</dbReference>
<evidence type="ECO:0000256" key="2">
    <source>
        <dbReference type="ARBA" id="ARBA00005244"/>
    </source>
</evidence>
<evidence type="ECO:0000256" key="7">
    <source>
        <dbReference type="ARBA" id="ARBA00022842"/>
    </source>
</evidence>
<sequence length="1107" mass="130215">MKYTLALDIGISSCGWAVVNCENEQIVEAGSNLFEAAEASANQERRSFRQLRRLHRRQRTRIDDFEKLCTNYDLKKPIEKCNTQLWLRNQGLSKKLTQDELFFVLQNMLKHRGIAYLDEAEDDSKSNASEYAKGIQKNQEELKRKYPCEIQLERLNKYGKYRGQTEVSDGETKISLSNVFTVKSYVKEIKKILETQKQYHSFLDDDFIEQYLEIFKRKREYYVGPGNELSRTDYGRFTTKLDENGNYINEDNIFEKLIGTCSIYNGKNGREKKQRAAGASYTAQLFNVLNDLTNIKVDGEKLNEEEKRQIVEIIKNSNSVSMPKIIKRVTGKEFQDVTGYRVDKKMKPIFHTMEVYRKLKKSLEEKGHNIEDYSEDQLDEIGRLLTLNTERDSIKEFVLKNALLPHSEEFIEFLVEFRRKNSSLFSKWQSFCLDIMKELIPELYSGTEEQMTLLTKNGYMKTDIEKYKDCKYVPVQEMLEEIYNPVVRRSVHITVDIINAVIKKYGMPEQVVIEMPRDKNSDDQKNRIKEFQKKREKELDNIIKKLKEEYGIKKEKGTIIAKKKLPLKLKLWNEQGGVCIYSGKPINPNDLLENPDRFEVDHVIPKSISFDDSRNNKVLVYASENQNKGNRTPYFYLRNLDREANFENFKARVIDIYKDNNNKKRNLLFLEDITKIEVLKGFINRNINDTRYASKIVLNTLQTFFKAKGTETKVKVVRGSFTHDMHKKLVIDKDRDESFSHHAVDAMLIAYSQMGYNAYMHYFDDMLDFETGEIIDQEKFNKFTEKTTDKDVDALMYANKIHRWKENIEEAEKKVKYWHRVDKKVNRALCNQTIRGSREIDGKKYKINKLNLFEKDGLDKFNKLIESGKEDSLLVKRNDIKTFDVLMKIRKQYSDADNPFVQYEKETGDYVRKYSKKHNGPRITTLKYLDGTVGSCIDISHKYGHEKGSKKVFLESLKPYRSDVYYSSEQGYTIVGLKYSDIKCEKGKYSLNMEAYNELLIKNGILQEGDSFIDLKERGYEFCFSLYKNDIIRYELKGKEFEERFLSVSSTELNRIEVYPINAKEYKPRRRPTLSKKSTTKIEKIVTDILGNKYLVKKEKFRKTLDN</sequence>
<evidence type="ECO:0000256" key="3">
    <source>
        <dbReference type="ARBA" id="ARBA00022722"/>
    </source>
</evidence>
<evidence type="ECO:0000256" key="8">
    <source>
        <dbReference type="ARBA" id="ARBA00022884"/>
    </source>
</evidence>
<dbReference type="HAMAP" id="MF_01480">
    <property type="entry name" value="Cas9"/>
    <property type="match status" value="1"/>
</dbReference>
<comment type="subunit">
    <text evidence="12 13">Monomer. Binds crRNA and tracrRNA.</text>
</comment>
<evidence type="ECO:0000256" key="9">
    <source>
        <dbReference type="ARBA" id="ARBA00023118"/>
    </source>
</evidence>
<keyword evidence="5 13" id="KW-0255">Endonuclease</keyword>
<reference evidence="16 17" key="1">
    <citation type="submission" date="2016-10" db="EMBL/GenBank/DDBJ databases">
        <authorList>
            <person name="de Groot N.N."/>
        </authorList>
    </citation>
    <scope>NUCLEOTIDE SEQUENCE [LARGE SCALE GENOMIC DNA]</scope>
    <source>
        <strain evidence="16 17">DSM 14045</strain>
    </source>
</reference>
<evidence type="ECO:0000256" key="5">
    <source>
        <dbReference type="ARBA" id="ARBA00022759"/>
    </source>
</evidence>
<keyword evidence="8 13" id="KW-0694">RNA-binding</keyword>
<dbReference type="InterPro" id="IPR033114">
    <property type="entry name" value="HNH_CAS9"/>
</dbReference>
<dbReference type="InterPro" id="IPR041383">
    <property type="entry name" value="RuvC_III"/>
</dbReference>
<comment type="similarity">
    <text evidence="13">Belongs to the CRISPR-associated Cas9 family.</text>
</comment>
<accession>A0A1H3KV61</accession>
<comment type="caution">
    <text evidence="13">Lacks conserved residue(s) required for the propagation of feature annotation.</text>
</comment>
<keyword evidence="4" id="KW-0479">Metal-binding</keyword>
<dbReference type="Pfam" id="PF13395">
    <property type="entry name" value="HNH_4"/>
    <property type="match status" value="1"/>
</dbReference>
<dbReference type="GO" id="GO:0046872">
    <property type="term" value="F:metal ion binding"/>
    <property type="evidence" value="ECO:0007669"/>
    <property type="project" value="UniProtKB-UniRule"/>
</dbReference>
<evidence type="ECO:0000256" key="10">
    <source>
        <dbReference type="ARBA" id="ARBA00023125"/>
    </source>
</evidence>
<keyword evidence="10 13" id="KW-0238">DNA-binding</keyword>
<dbReference type="RefSeq" id="WP_074718269.1">
    <property type="nucleotide sequence ID" value="NZ_FNPG01000022.1"/>
</dbReference>
<keyword evidence="9 13" id="KW-0051">Antiviral defense</keyword>
<dbReference type="STRING" id="1122142.SAMN02910414_01824"/>
<dbReference type="InterPro" id="IPR003615">
    <property type="entry name" value="HNH_nuc"/>
</dbReference>
<comment type="similarity">
    <text evidence="2">Belongs to the CRISPR-associated protein Cas9 family. Subtype II-A subfamily.</text>
</comment>
<evidence type="ECO:0000256" key="13">
    <source>
        <dbReference type="HAMAP-Rule" id="MF_01480"/>
    </source>
</evidence>
<dbReference type="AlphaFoldDB" id="A0A1H3KV61"/>
<dbReference type="GO" id="GO:0003677">
    <property type="term" value="F:DNA binding"/>
    <property type="evidence" value="ECO:0007669"/>
    <property type="project" value="UniProtKB-UniRule"/>
</dbReference>
<dbReference type="OrthoDB" id="9757607at2"/>
<dbReference type="PROSITE" id="PS51749">
    <property type="entry name" value="HNH_CAS9"/>
    <property type="match status" value="1"/>
</dbReference>
<comment type="function">
    <text evidence="13">CRISPR (clustered regularly interspaced short palindromic repeat) is an adaptive immune system that provides protection against mobile genetic elements (viruses, transposable elements and conjugative plasmids). CRISPR clusters contain spacers, sequences complementary to antecedent mobile elements, and target invading nucleic acids. CRISPR clusters are transcribed and processed into CRISPR RNA (crRNA). In type II CRISPR systems correct processing of pre-crRNA requires a trans-encoded small RNA (tracrRNA), endogenous ribonuclease 3 (rnc) and this protein. The tracrRNA serves as a guide for ribonuclease 3-aided processing of pre-crRNA. Subsequently Cas9/crRNA/tracrRNA endonucleolytically cleaves linear or circular dsDNA target complementary to the spacer; Cas9 is inactive in the absence of the 2 guide RNAs (gRNA). Cas9 recognizes the protospacer adjacent motif (PAM) in the CRISPR repeat sequences to help distinguish self versus nonself, as targets within the bacterial CRISPR locus do not have PAMs. PAM recognition is also required for catalytic activity.</text>
</comment>
<evidence type="ECO:0000313" key="17">
    <source>
        <dbReference type="Proteomes" id="UP000183918"/>
    </source>
</evidence>
<name>A0A1H3KV61_9FIRM</name>
<feature type="coiled-coil region" evidence="14">
    <location>
        <begin position="521"/>
        <end position="549"/>
    </location>
</feature>
<dbReference type="Pfam" id="PF18070">
    <property type="entry name" value="Cas9_PI2"/>
    <property type="match status" value="1"/>
</dbReference>
<evidence type="ECO:0000256" key="14">
    <source>
        <dbReference type="SAM" id="Coils"/>
    </source>
</evidence>
<dbReference type="NCBIfam" id="TIGR01865">
    <property type="entry name" value="cas_Csn1"/>
    <property type="match status" value="1"/>
</dbReference>
<dbReference type="EMBL" id="FNPG01000022">
    <property type="protein sequence ID" value="SDY55859.1"/>
    <property type="molecule type" value="Genomic_DNA"/>
</dbReference>
<organism evidence="16 17">
    <name type="scientific">Lachnobacterium bovis DSM 14045</name>
    <dbReference type="NCBI Taxonomy" id="1122142"/>
    <lineage>
        <taxon>Bacteria</taxon>
        <taxon>Bacillati</taxon>
        <taxon>Bacillota</taxon>
        <taxon>Clostridia</taxon>
        <taxon>Lachnospirales</taxon>
        <taxon>Lachnospiraceae</taxon>
        <taxon>Lachnobacterium</taxon>
    </lineage>
</organism>
<evidence type="ECO:0000256" key="1">
    <source>
        <dbReference type="ARBA" id="ARBA00001946"/>
    </source>
</evidence>
<keyword evidence="6 13" id="KW-0378">Hydrolase</keyword>
<feature type="active site" description="For RuvC-like nuclease domain" evidence="13">
    <location>
        <position position="8"/>
    </location>
</feature>
<evidence type="ECO:0000256" key="12">
    <source>
        <dbReference type="ARBA" id="ARBA00046380"/>
    </source>
</evidence>
<evidence type="ECO:0000313" key="16">
    <source>
        <dbReference type="EMBL" id="SDY55859.1"/>
    </source>
</evidence>
<protein>
    <recommendedName>
        <fullName evidence="13">CRISPR-associated endonuclease Cas9</fullName>
        <ecNumber evidence="13">3.1.-.-</ecNumber>
    </recommendedName>
</protein>
<dbReference type="EC" id="3.1.-.-" evidence="13"/>
<comment type="cofactor">
    <cofactor evidence="1">
        <name>Mg(2+)</name>
        <dbReference type="ChEBI" id="CHEBI:18420"/>
    </cofactor>
</comment>
<evidence type="ECO:0000256" key="11">
    <source>
        <dbReference type="ARBA" id="ARBA00023211"/>
    </source>
</evidence>
<dbReference type="InterPro" id="IPR028629">
    <property type="entry name" value="Cas9"/>
</dbReference>
<comment type="domain">
    <text evidence="13">Has 2 endonuclease domains. The discontinuous RuvC-like domain cleaves the target DNA noncomplementary to crRNA while the HNH nuclease domain cleaves the target DNA complementary to crRNA.</text>
</comment>
<feature type="domain" description="HNH Cas9-type" evidence="15">
    <location>
        <begin position="521"/>
        <end position="687"/>
    </location>
</feature>
<dbReference type="GO" id="GO:0051607">
    <property type="term" value="P:defense response to virus"/>
    <property type="evidence" value="ECO:0007669"/>
    <property type="project" value="UniProtKB-UniRule"/>
</dbReference>
<dbReference type="GO" id="GO:0043571">
    <property type="term" value="P:maintenance of CRISPR repeat elements"/>
    <property type="evidence" value="ECO:0007669"/>
    <property type="project" value="UniProtKB-UniRule"/>
</dbReference>
<keyword evidence="11" id="KW-0464">Manganese</keyword>
<dbReference type="GO" id="GO:0016787">
    <property type="term" value="F:hydrolase activity"/>
    <property type="evidence" value="ECO:0007669"/>
    <property type="project" value="UniProtKB-KW"/>
</dbReference>
<evidence type="ECO:0000256" key="4">
    <source>
        <dbReference type="ARBA" id="ARBA00022723"/>
    </source>
</evidence>
<proteinExistence type="inferred from homology"/>
<keyword evidence="17" id="KW-1185">Reference proteome</keyword>
<feature type="active site" description="Proton acceptor for HNH nuclease domain" evidence="13">
    <location>
        <position position="602"/>
    </location>
</feature>
<dbReference type="Pfam" id="PF18061">
    <property type="entry name" value="CRISPR_Cas9_WED"/>
    <property type="match status" value="1"/>
</dbReference>
<dbReference type="Proteomes" id="UP000183918">
    <property type="component" value="Unassembled WGS sequence"/>
</dbReference>
<dbReference type="GO" id="GO:0003723">
    <property type="term" value="F:RNA binding"/>
    <property type="evidence" value="ECO:0007669"/>
    <property type="project" value="UniProtKB-UniRule"/>
</dbReference>
<dbReference type="Pfam" id="PF18541">
    <property type="entry name" value="RuvC_III"/>
    <property type="match status" value="1"/>
</dbReference>
<dbReference type="Gene3D" id="3.30.420.10">
    <property type="entry name" value="Ribonuclease H-like superfamily/Ribonuclease H"/>
    <property type="match status" value="3"/>
</dbReference>
<dbReference type="GO" id="GO:0004519">
    <property type="term" value="F:endonuclease activity"/>
    <property type="evidence" value="ECO:0007669"/>
    <property type="project" value="UniProtKB-UniRule"/>
</dbReference>
<evidence type="ECO:0000259" key="15">
    <source>
        <dbReference type="PROSITE" id="PS51749"/>
    </source>
</evidence>
<dbReference type="InterPro" id="IPR040555">
    <property type="entry name" value="Cas9_PI2"/>
</dbReference>
<dbReference type="InterPro" id="IPR036397">
    <property type="entry name" value="RNaseH_sf"/>
</dbReference>
<keyword evidence="3 13" id="KW-0540">Nuclease</keyword>
<evidence type="ECO:0000256" key="6">
    <source>
        <dbReference type="ARBA" id="ARBA00022801"/>
    </source>
</evidence>
<gene>
    <name evidence="13" type="primary">cas9</name>
    <name evidence="16" type="ORF">SAMN02910414_01824</name>
</gene>